<name>A0AAV4R9I7_9ARAC</name>
<gene>
    <name evidence="1" type="ORF">CDAR_212261</name>
</gene>
<protein>
    <submittedName>
        <fullName evidence="1">Uncharacterized protein</fullName>
    </submittedName>
</protein>
<dbReference type="Proteomes" id="UP001054837">
    <property type="component" value="Unassembled WGS sequence"/>
</dbReference>
<evidence type="ECO:0000313" key="2">
    <source>
        <dbReference type="Proteomes" id="UP001054837"/>
    </source>
</evidence>
<reference evidence="1 2" key="1">
    <citation type="submission" date="2021-06" db="EMBL/GenBank/DDBJ databases">
        <title>Caerostris darwini draft genome.</title>
        <authorList>
            <person name="Kono N."/>
            <person name="Arakawa K."/>
        </authorList>
    </citation>
    <scope>NUCLEOTIDE SEQUENCE [LARGE SCALE GENOMIC DNA]</scope>
</reference>
<dbReference type="EMBL" id="BPLQ01005825">
    <property type="protein sequence ID" value="GIY17671.1"/>
    <property type="molecule type" value="Genomic_DNA"/>
</dbReference>
<sequence length="73" mass="8693">MTISSECRQALAKTIGKLQPYKRGVLAREEQYPYEIPELSIRTTMLPPEEKSMEEEEKFWRMRHQQFGEVGKF</sequence>
<accession>A0AAV4R9I7</accession>
<evidence type="ECO:0000313" key="1">
    <source>
        <dbReference type="EMBL" id="GIY17671.1"/>
    </source>
</evidence>
<comment type="caution">
    <text evidence="1">The sequence shown here is derived from an EMBL/GenBank/DDBJ whole genome shotgun (WGS) entry which is preliminary data.</text>
</comment>
<proteinExistence type="predicted"/>
<dbReference type="AlphaFoldDB" id="A0AAV4R9I7"/>
<organism evidence="1 2">
    <name type="scientific">Caerostris darwini</name>
    <dbReference type="NCBI Taxonomy" id="1538125"/>
    <lineage>
        <taxon>Eukaryota</taxon>
        <taxon>Metazoa</taxon>
        <taxon>Ecdysozoa</taxon>
        <taxon>Arthropoda</taxon>
        <taxon>Chelicerata</taxon>
        <taxon>Arachnida</taxon>
        <taxon>Araneae</taxon>
        <taxon>Araneomorphae</taxon>
        <taxon>Entelegynae</taxon>
        <taxon>Araneoidea</taxon>
        <taxon>Araneidae</taxon>
        <taxon>Caerostris</taxon>
    </lineage>
</organism>
<keyword evidence="2" id="KW-1185">Reference proteome</keyword>